<dbReference type="AlphaFoldDB" id="A0A319AQ48"/>
<dbReference type="EMBL" id="KZ821221">
    <property type="protein sequence ID" value="PYH48532.1"/>
    <property type="molecule type" value="Genomic_DNA"/>
</dbReference>
<reference evidence="1 2" key="1">
    <citation type="submission" date="2016-12" db="EMBL/GenBank/DDBJ databases">
        <title>The genomes of Aspergillus section Nigri reveals drivers in fungal speciation.</title>
        <authorList>
            <consortium name="DOE Joint Genome Institute"/>
            <person name="Vesth T.C."/>
            <person name="Nybo J."/>
            <person name="Theobald S."/>
            <person name="Brandl J."/>
            <person name="Frisvad J.C."/>
            <person name="Nielsen K.F."/>
            <person name="Lyhne E.K."/>
            <person name="Kogle M.E."/>
            <person name="Kuo A."/>
            <person name="Riley R."/>
            <person name="Clum A."/>
            <person name="Nolan M."/>
            <person name="Lipzen A."/>
            <person name="Salamov A."/>
            <person name="Henrissat B."/>
            <person name="Wiebenga A."/>
            <person name="De Vries R.P."/>
            <person name="Grigoriev I.V."/>
            <person name="Mortensen U.H."/>
            <person name="Andersen M.R."/>
            <person name="Baker S.E."/>
        </authorList>
    </citation>
    <scope>NUCLEOTIDE SEQUENCE [LARGE SCALE GENOMIC DNA]</scope>
    <source>
        <strain evidence="1 2">JOP 1030-1</strain>
    </source>
</reference>
<organism evidence="1 2">
    <name type="scientific">Aspergillus saccharolyticus JOP 1030-1</name>
    <dbReference type="NCBI Taxonomy" id="1450539"/>
    <lineage>
        <taxon>Eukaryota</taxon>
        <taxon>Fungi</taxon>
        <taxon>Dikarya</taxon>
        <taxon>Ascomycota</taxon>
        <taxon>Pezizomycotina</taxon>
        <taxon>Eurotiomycetes</taxon>
        <taxon>Eurotiomycetidae</taxon>
        <taxon>Eurotiales</taxon>
        <taxon>Aspergillaceae</taxon>
        <taxon>Aspergillus</taxon>
        <taxon>Aspergillus subgen. Circumdati</taxon>
    </lineage>
</organism>
<dbReference type="Proteomes" id="UP000248349">
    <property type="component" value="Unassembled WGS sequence"/>
</dbReference>
<dbReference type="GeneID" id="37080238"/>
<accession>A0A319AQ48</accession>
<keyword evidence="2" id="KW-1185">Reference proteome</keyword>
<proteinExistence type="predicted"/>
<protein>
    <submittedName>
        <fullName evidence="1">Uncharacterized protein</fullName>
    </submittedName>
</protein>
<gene>
    <name evidence="1" type="ORF">BP01DRAFT_413650</name>
</gene>
<sequence>MMAGKEIIRFKDKTRPISPDSTSCEKNVAVRKLHEEILRSLPLNTLYVGLHLRDDPPNFNDFQWGLYFHDNSNAIARHGHRILSGTGGVFRSNFLCVIPGITCRVWVLAILRKLIERGTVQCPSVGNQYVANASGNHQPRPHVQL</sequence>
<evidence type="ECO:0000313" key="2">
    <source>
        <dbReference type="Proteomes" id="UP000248349"/>
    </source>
</evidence>
<dbReference type="RefSeq" id="XP_025434514.1">
    <property type="nucleotide sequence ID" value="XM_025579009.1"/>
</dbReference>
<evidence type="ECO:0000313" key="1">
    <source>
        <dbReference type="EMBL" id="PYH48532.1"/>
    </source>
</evidence>
<name>A0A319AQ48_9EURO</name>
<dbReference type="OrthoDB" id="3016366at2759"/>